<evidence type="ECO:0000313" key="4">
    <source>
        <dbReference type="Proteomes" id="UP001198402"/>
    </source>
</evidence>
<dbReference type="PANTHER" id="PTHR46401:SF2">
    <property type="entry name" value="GLYCOSYLTRANSFERASE WBBK-RELATED"/>
    <property type="match status" value="1"/>
</dbReference>
<keyword evidence="4" id="KW-1185">Reference proteome</keyword>
<proteinExistence type="predicted"/>
<name>A0ABS7Y1A3_9FLAO</name>
<dbReference type="RefSeq" id="WP_224478676.1">
    <property type="nucleotide sequence ID" value="NZ_JAIUJS010000005.1"/>
</dbReference>
<dbReference type="SUPFAM" id="SSF53756">
    <property type="entry name" value="UDP-Glycosyltransferase/glycogen phosphorylase"/>
    <property type="match status" value="1"/>
</dbReference>
<organism evidence="3 4">
    <name type="scientific">Winogradskyella vincentii</name>
    <dbReference type="NCBI Taxonomy" id="2877122"/>
    <lineage>
        <taxon>Bacteria</taxon>
        <taxon>Pseudomonadati</taxon>
        <taxon>Bacteroidota</taxon>
        <taxon>Flavobacteriia</taxon>
        <taxon>Flavobacteriales</taxon>
        <taxon>Flavobacteriaceae</taxon>
        <taxon>Winogradskyella</taxon>
    </lineage>
</organism>
<evidence type="ECO:0000313" key="3">
    <source>
        <dbReference type="EMBL" id="MCA0153715.1"/>
    </source>
</evidence>
<protein>
    <submittedName>
        <fullName evidence="3">Glycosyltransferase family 4 protein</fullName>
    </submittedName>
</protein>
<evidence type="ECO:0000256" key="1">
    <source>
        <dbReference type="ARBA" id="ARBA00022679"/>
    </source>
</evidence>
<comment type="caution">
    <text evidence="3">The sequence shown here is derived from an EMBL/GenBank/DDBJ whole genome shotgun (WGS) entry which is preliminary data.</text>
</comment>
<accession>A0ABS7Y1A3</accession>
<keyword evidence="1" id="KW-0808">Transferase</keyword>
<evidence type="ECO:0000259" key="2">
    <source>
        <dbReference type="Pfam" id="PF00534"/>
    </source>
</evidence>
<dbReference type="CDD" id="cd03801">
    <property type="entry name" value="GT4_PimA-like"/>
    <property type="match status" value="1"/>
</dbReference>
<dbReference type="InterPro" id="IPR001296">
    <property type="entry name" value="Glyco_trans_1"/>
</dbReference>
<reference evidence="4" key="1">
    <citation type="submission" date="2023-07" db="EMBL/GenBank/DDBJ databases">
        <authorList>
            <person name="Yue Y."/>
        </authorList>
    </citation>
    <scope>NUCLEOTIDE SEQUENCE [LARGE SCALE GENOMIC DNA]</scope>
    <source>
        <strain evidence="4">2Y89</strain>
    </source>
</reference>
<gene>
    <name evidence="3" type="ORF">LBV24_10845</name>
</gene>
<dbReference type="Pfam" id="PF00534">
    <property type="entry name" value="Glycos_transf_1"/>
    <property type="match status" value="1"/>
</dbReference>
<sequence length="374" mass="43555">MDVEVILISELPLPFHKVASWTNMYHYLFKEKTHHFNYIICPEPKEQLNGISYQFLRKINVLDKLKNKIPSKSKYSNYLEAMDKIIQPDKKYVLQIIDNSGIITPIHNHICKTYNRTDFYIQYYFHGFAPIVPSKRGKKFLGSIDELLFLTRLAYKEFLKFYDECPFKARIIHNGIDLMRFKSVNNDQKEALRLREGLSNDEIVFMWCSQDRPKKGLHIILEAFKEVHVKNPKTKLLVAGVNREINQKGVINLKRVPNVDLPKYYQMSDIYLFPTLWKEGFGIVLAEAMHCGSYIIASDQGGVREVLGNGEYGVLIDHPNIVSEWISAMNNGMIEINNKGNKFSSRIPEDLYSLDNWCNTMNQFIEEAKQKLLS</sequence>
<dbReference type="Proteomes" id="UP001198402">
    <property type="component" value="Unassembled WGS sequence"/>
</dbReference>
<dbReference type="PANTHER" id="PTHR46401">
    <property type="entry name" value="GLYCOSYLTRANSFERASE WBBK-RELATED"/>
    <property type="match status" value="1"/>
</dbReference>
<dbReference type="EMBL" id="JAIUJS010000005">
    <property type="protein sequence ID" value="MCA0153715.1"/>
    <property type="molecule type" value="Genomic_DNA"/>
</dbReference>
<dbReference type="Gene3D" id="3.40.50.2000">
    <property type="entry name" value="Glycogen Phosphorylase B"/>
    <property type="match status" value="2"/>
</dbReference>
<feature type="domain" description="Glycosyl transferase family 1" evidence="2">
    <location>
        <begin position="190"/>
        <end position="321"/>
    </location>
</feature>